<protein>
    <submittedName>
        <fullName evidence="2">Uncharacterized protein</fullName>
    </submittedName>
</protein>
<evidence type="ECO:0000313" key="2">
    <source>
        <dbReference type="EMBL" id="CAI6368161.1"/>
    </source>
</evidence>
<comment type="caution">
    <text evidence="2">The sequence shown here is derived from an EMBL/GenBank/DDBJ whole genome shotgun (WGS) entry which is preliminary data.</text>
</comment>
<dbReference type="EMBL" id="CARXXK010000005">
    <property type="protein sequence ID" value="CAI6368161.1"/>
    <property type="molecule type" value="Genomic_DNA"/>
</dbReference>
<dbReference type="AlphaFoldDB" id="A0AAV0XJ71"/>
<feature type="region of interest" description="Disordered" evidence="1">
    <location>
        <begin position="51"/>
        <end position="76"/>
    </location>
</feature>
<keyword evidence="3" id="KW-1185">Reference proteome</keyword>
<accession>A0AAV0XJ71</accession>
<sequence length="113" mass="12168">MEQPTPNGKLSVTAVRRVGGIGFADGGVGRRAVEEDIAALSARYRRDVREDGNFSRTGPRKLPIPQATGRVSGTDGLELDTRISREPEAGGPSGRFLFHGPSLVLCFVHQTCY</sequence>
<reference evidence="2 3" key="1">
    <citation type="submission" date="2023-01" db="EMBL/GenBank/DDBJ databases">
        <authorList>
            <person name="Whitehead M."/>
        </authorList>
    </citation>
    <scope>NUCLEOTIDE SEQUENCE [LARGE SCALE GENOMIC DNA]</scope>
</reference>
<organism evidence="2 3">
    <name type="scientific">Macrosiphum euphorbiae</name>
    <name type="common">potato aphid</name>
    <dbReference type="NCBI Taxonomy" id="13131"/>
    <lineage>
        <taxon>Eukaryota</taxon>
        <taxon>Metazoa</taxon>
        <taxon>Ecdysozoa</taxon>
        <taxon>Arthropoda</taxon>
        <taxon>Hexapoda</taxon>
        <taxon>Insecta</taxon>
        <taxon>Pterygota</taxon>
        <taxon>Neoptera</taxon>
        <taxon>Paraneoptera</taxon>
        <taxon>Hemiptera</taxon>
        <taxon>Sternorrhyncha</taxon>
        <taxon>Aphidomorpha</taxon>
        <taxon>Aphidoidea</taxon>
        <taxon>Aphididae</taxon>
        <taxon>Macrosiphini</taxon>
        <taxon>Macrosiphum</taxon>
    </lineage>
</organism>
<name>A0AAV0XJ71_9HEMI</name>
<evidence type="ECO:0000256" key="1">
    <source>
        <dbReference type="SAM" id="MobiDB-lite"/>
    </source>
</evidence>
<proteinExistence type="predicted"/>
<gene>
    <name evidence="2" type="ORF">MEUPH1_LOCUS22553</name>
</gene>
<dbReference type="Proteomes" id="UP001160148">
    <property type="component" value="Unassembled WGS sequence"/>
</dbReference>
<evidence type="ECO:0000313" key="3">
    <source>
        <dbReference type="Proteomes" id="UP001160148"/>
    </source>
</evidence>